<dbReference type="InterPro" id="IPR033964">
    <property type="entry name" value="ABBA"/>
</dbReference>
<comment type="pathway">
    <text evidence="1">Secondary metabolite biosynthesis.</text>
</comment>
<dbReference type="Proteomes" id="UP000637239">
    <property type="component" value="Chromosome 6"/>
</dbReference>
<reference evidence="6" key="1">
    <citation type="submission" date="2021-01" db="EMBL/GenBank/DDBJ databases">
        <authorList>
            <consortium name="Aspergillus chevalieri M1 genome sequencing consortium"/>
            <person name="Kazuki M."/>
            <person name="Futagami T."/>
        </authorList>
    </citation>
    <scope>NUCLEOTIDE SEQUENCE</scope>
    <source>
        <strain evidence="6">M1</strain>
    </source>
</reference>
<evidence type="ECO:0000256" key="4">
    <source>
        <dbReference type="ARBA" id="ARBA00022679"/>
    </source>
</evidence>
<dbReference type="SFLD" id="SFLDS00036">
    <property type="entry name" value="Aromatic_Prenyltransferase"/>
    <property type="match status" value="1"/>
</dbReference>
<feature type="binding site" evidence="5">
    <location>
        <position position="191"/>
    </location>
    <ligand>
        <name>L-tryptophan</name>
        <dbReference type="ChEBI" id="CHEBI:57912"/>
    </ligand>
</feature>
<feature type="binding site" evidence="5">
    <location>
        <position position="345"/>
    </location>
    <ligand>
        <name>dimethylallyl diphosphate</name>
        <dbReference type="ChEBI" id="CHEBI:57623"/>
    </ligand>
</feature>
<evidence type="ECO:0000256" key="5">
    <source>
        <dbReference type="PIRSR" id="PIRSR000509-1"/>
    </source>
</evidence>
<feature type="binding site" evidence="5">
    <location>
        <position position="193"/>
    </location>
    <ligand>
        <name>dimethylallyl diphosphate</name>
        <dbReference type="ChEBI" id="CHEBI:57623"/>
    </ligand>
</feature>
<dbReference type="GO" id="GO:0009820">
    <property type="term" value="P:alkaloid metabolic process"/>
    <property type="evidence" value="ECO:0007669"/>
    <property type="project" value="InterPro"/>
</dbReference>
<dbReference type="AlphaFoldDB" id="A0A7R7VVT1"/>
<feature type="binding site" evidence="5">
    <location>
        <position position="260"/>
    </location>
    <ligand>
        <name>dimethylallyl diphosphate</name>
        <dbReference type="ChEBI" id="CHEBI:57623"/>
    </ligand>
</feature>
<dbReference type="SFLD" id="SFLDG01162">
    <property type="entry name" value="I"/>
    <property type="match status" value="1"/>
</dbReference>
<keyword evidence="4" id="KW-0808">Transferase</keyword>
<dbReference type="PIRSF" id="PIRSF000509">
    <property type="entry name" value="Trp_DMAT"/>
    <property type="match status" value="1"/>
</dbReference>
<sequence>MTSYTESSEGTRMPSEILTSYYDYPTHDQESWWRDTGPLFGRFLKGAGYDVHTQYQYLVFFIKNILPSLGPYPARWRSTITPTGLPIEYSLNFQKNSRPLLRIGFEPLSRFSGTAQDPYNKIATADLLNQLAKVQLHDFDTQLFNHFMNDFDLSRAETETLQKQGGINGKSTVRSQTAFGFDLKGGRVSIKGYAFAGLKNRATGIPVGQLISDSVRKLEPQMHCWDSFSILNDYMEKSDGWNEYSFVSWDCVDIERSRLKLYGVHNAVTWEKVKEMWTLGGRIEDDATIKAGLELLQHMWALLRIDEGNRDYKGGFAADNGGKTLPIIWNYEINKGSPHPAPKFYFPVHGENDLQVSKSISEFFSHLGWDDHARQYPHLLRQIYPNQNISLTERLQAWISFAYHEHTGPYLSVYYYSAERPPWGSDQVK</sequence>
<dbReference type="CDD" id="cd13929">
    <property type="entry name" value="PT-DMATS_CymD"/>
    <property type="match status" value="1"/>
</dbReference>
<accession>A0A7R7VVT1</accession>
<evidence type="ECO:0000313" key="7">
    <source>
        <dbReference type="Proteomes" id="UP000637239"/>
    </source>
</evidence>
<comment type="similarity">
    <text evidence="2">Belongs to the tryptophan dimethylallyltransferase family.</text>
</comment>
<evidence type="ECO:0000256" key="3">
    <source>
        <dbReference type="ARBA" id="ARBA00022602"/>
    </source>
</evidence>
<dbReference type="Pfam" id="PF11991">
    <property type="entry name" value="Trp_DMAT"/>
    <property type="match status" value="1"/>
</dbReference>
<organism evidence="6 7">
    <name type="scientific">Aspergillus chevalieri</name>
    <name type="common">Eurotium chevalieri</name>
    <dbReference type="NCBI Taxonomy" id="182096"/>
    <lineage>
        <taxon>Eukaryota</taxon>
        <taxon>Fungi</taxon>
        <taxon>Dikarya</taxon>
        <taxon>Ascomycota</taxon>
        <taxon>Pezizomycotina</taxon>
        <taxon>Eurotiomycetes</taxon>
        <taxon>Eurotiomycetidae</taxon>
        <taxon>Eurotiales</taxon>
        <taxon>Aspergillaceae</taxon>
        <taxon>Aspergillus</taxon>
        <taxon>Aspergillus subgen. Aspergillus</taxon>
    </lineage>
</organism>
<protein>
    <submittedName>
        <fullName evidence="6">Uncharacterized protein</fullName>
    </submittedName>
</protein>
<feature type="binding site" evidence="5">
    <location>
        <position position="88"/>
    </location>
    <ligand>
        <name>L-tryptophan</name>
        <dbReference type="ChEBI" id="CHEBI:57912"/>
    </ligand>
</feature>
<dbReference type="EMBL" id="AP024421">
    <property type="protein sequence ID" value="BCR91133.1"/>
    <property type="molecule type" value="Genomic_DNA"/>
</dbReference>
<feature type="binding site" evidence="5">
    <location>
        <position position="102"/>
    </location>
    <ligand>
        <name>dimethylallyl diphosphate</name>
        <dbReference type="ChEBI" id="CHEBI:57623"/>
    </ligand>
</feature>
<dbReference type="PANTHER" id="PTHR40627:SF3">
    <property type="entry name" value="PRENYLTRANSFERASE ASQH2-RELATED"/>
    <property type="match status" value="1"/>
</dbReference>
<dbReference type="KEGG" id="ache:ACHE_61019A"/>
<dbReference type="GO" id="GO:0004659">
    <property type="term" value="F:prenyltransferase activity"/>
    <property type="evidence" value="ECO:0007669"/>
    <property type="project" value="UniProtKB-KW"/>
</dbReference>
<dbReference type="InterPro" id="IPR017795">
    <property type="entry name" value="ABBA_NscD-like"/>
</dbReference>
<evidence type="ECO:0000313" key="6">
    <source>
        <dbReference type="EMBL" id="BCR91133.1"/>
    </source>
</evidence>
<feature type="binding site" evidence="5">
    <location>
        <position position="414"/>
    </location>
    <ligand>
        <name>dimethylallyl diphosphate</name>
        <dbReference type="ChEBI" id="CHEBI:57623"/>
    </ligand>
</feature>
<keyword evidence="7" id="KW-1185">Reference proteome</keyword>
<proteinExistence type="inferred from homology"/>
<dbReference type="InterPro" id="IPR012148">
    <property type="entry name" value="ABBA_DMATS-like"/>
</dbReference>
<feature type="binding site" evidence="5">
    <location>
        <position position="262"/>
    </location>
    <ligand>
        <name>dimethylallyl diphosphate</name>
        <dbReference type="ChEBI" id="CHEBI:57623"/>
    </ligand>
</feature>
<feature type="binding site" evidence="5">
    <location>
        <position position="258"/>
    </location>
    <ligand>
        <name>dimethylallyl diphosphate</name>
        <dbReference type="ChEBI" id="CHEBI:57623"/>
    </ligand>
</feature>
<dbReference type="GeneID" id="66985491"/>
<gene>
    <name evidence="6" type="ORF">ACHE_61019A</name>
</gene>
<dbReference type="RefSeq" id="XP_043139655.1">
    <property type="nucleotide sequence ID" value="XM_043282258.1"/>
</dbReference>
<evidence type="ECO:0000256" key="1">
    <source>
        <dbReference type="ARBA" id="ARBA00005179"/>
    </source>
</evidence>
<reference evidence="6" key="2">
    <citation type="submission" date="2021-02" db="EMBL/GenBank/DDBJ databases">
        <title>Aspergillus chevalieri M1 genome sequence.</title>
        <authorList>
            <person name="Kadooka C."/>
            <person name="Mori K."/>
            <person name="Futagami T."/>
        </authorList>
    </citation>
    <scope>NUCLEOTIDE SEQUENCE</scope>
    <source>
        <strain evidence="6">M1</strain>
    </source>
</reference>
<evidence type="ECO:0000256" key="2">
    <source>
        <dbReference type="ARBA" id="ARBA00010209"/>
    </source>
</evidence>
<dbReference type="PANTHER" id="PTHR40627">
    <property type="entry name" value="INDOLE PRENYLTRANSFERASE TDIB-RELATED"/>
    <property type="match status" value="1"/>
</dbReference>
<keyword evidence="3" id="KW-0637">Prenyltransferase</keyword>
<dbReference type="NCBIfam" id="TIGR03429">
    <property type="entry name" value="arom_pren_DMATS"/>
    <property type="match status" value="1"/>
</dbReference>
<name>A0A7R7VVT1_ASPCH</name>
<feature type="binding site" evidence="5">
    <location>
        <position position="410"/>
    </location>
    <ligand>
        <name>dimethylallyl diphosphate</name>
        <dbReference type="ChEBI" id="CHEBI:57623"/>
    </ligand>
</feature>